<dbReference type="Proteomes" id="UP000015101">
    <property type="component" value="Unassembled WGS sequence"/>
</dbReference>
<evidence type="ECO:0000256" key="8">
    <source>
        <dbReference type="ARBA" id="ARBA00022692"/>
    </source>
</evidence>
<keyword evidence="10 12" id="KW-1133">Transmembrane helix</keyword>
<evidence type="ECO:0000256" key="4">
    <source>
        <dbReference type="ARBA" id="ARBA00011024"/>
    </source>
</evidence>
<evidence type="ECO:0000256" key="5">
    <source>
        <dbReference type="ARBA" id="ARBA00014380"/>
    </source>
</evidence>
<evidence type="ECO:0000256" key="12">
    <source>
        <dbReference type="SAM" id="Phobius"/>
    </source>
</evidence>
<dbReference type="GeneID" id="20202134"/>
<reference evidence="15" key="3">
    <citation type="submission" date="2015-06" db="UniProtKB">
        <authorList>
            <consortium name="EnsemblMetazoa"/>
        </authorList>
    </citation>
    <scope>IDENTIFICATION</scope>
</reference>
<keyword evidence="8 12" id="KW-0812">Transmembrane</keyword>
<dbReference type="EnsemblMetazoa" id="HelroT167916">
    <property type="protein sequence ID" value="HelroP167916"/>
    <property type="gene ID" value="HelroG167916"/>
</dbReference>
<dbReference type="OMA" id="HMEVIRE"/>
<protein>
    <recommendedName>
        <fullName evidence="5">Transmembrane protein 98</fullName>
    </recommendedName>
</protein>
<evidence type="ECO:0000313" key="15">
    <source>
        <dbReference type="EnsemblMetazoa" id="HelroP167916"/>
    </source>
</evidence>
<dbReference type="HOGENOM" id="CLU_084317_0_0_1"/>
<dbReference type="OrthoDB" id="5978425at2759"/>
<dbReference type="Gene3D" id="1.20.1410.10">
    <property type="entry name" value="I/LWEQ domain"/>
    <property type="match status" value="1"/>
</dbReference>
<dbReference type="GO" id="GO:0005886">
    <property type="term" value="C:plasma membrane"/>
    <property type="evidence" value="ECO:0007669"/>
    <property type="project" value="UniProtKB-SubCell"/>
</dbReference>
<dbReference type="EMBL" id="AMQM01002865">
    <property type="status" value="NOT_ANNOTATED_CDS"/>
    <property type="molecule type" value="Genomic_DNA"/>
</dbReference>
<dbReference type="Pfam" id="PF20936">
    <property type="entry name" value="GCIP_C"/>
    <property type="match status" value="1"/>
</dbReference>
<keyword evidence="11 12" id="KW-0472">Membrane</keyword>
<keyword evidence="7" id="KW-0964">Secreted</keyword>
<evidence type="ECO:0000256" key="6">
    <source>
        <dbReference type="ARBA" id="ARBA00022475"/>
    </source>
</evidence>
<evidence type="ECO:0000256" key="2">
    <source>
        <dbReference type="ARBA" id="ARBA00004550"/>
    </source>
</evidence>
<dbReference type="KEGG" id="hro:HELRODRAFT_167916"/>
<keyword evidence="6" id="KW-1003">Cell membrane</keyword>
<evidence type="ECO:0000256" key="11">
    <source>
        <dbReference type="ARBA" id="ARBA00023136"/>
    </source>
</evidence>
<evidence type="ECO:0000259" key="13">
    <source>
        <dbReference type="Pfam" id="PF20936"/>
    </source>
</evidence>
<dbReference type="RefSeq" id="XP_009011882.1">
    <property type="nucleotide sequence ID" value="XM_009013634.1"/>
</dbReference>
<comment type="subcellular location">
    <subcellularLocation>
        <location evidence="1">Cell membrane</location>
        <topology evidence="1">Single-pass type II membrane protein</topology>
    </subcellularLocation>
    <subcellularLocation>
        <location evidence="3">Endoplasmic reticulum membrane</location>
        <topology evidence="3">Single-pass type II membrane protein</topology>
    </subcellularLocation>
    <subcellularLocation>
        <location evidence="2">Secreted</location>
        <location evidence="2">Extracellular exosome</location>
    </subcellularLocation>
</comment>
<dbReference type="FunFam" id="1.20.1410.10:FF:000003">
    <property type="entry name" value="Transmembrane protein 98"/>
    <property type="match status" value="1"/>
</dbReference>
<dbReference type="CTD" id="20202134"/>
<evidence type="ECO:0000256" key="9">
    <source>
        <dbReference type="ARBA" id="ARBA00022824"/>
    </source>
</evidence>
<sequence>MNPTSIVAISILSAIFFGALIALIIILRKKLCKPFNDIVGYYQHENSQMENLVENMETCCNENNNEVELGEVNEVMDPNDKIYSNEEWASGAIDLVPHCLGILKIAHLLASKIIPITVQQGKLQNPETLTDLVSIAKRIGSRVDDVVQSMYPPLDPRLFEARCSSLVLSVNHLVMLAKSSCQLLNVLDWVDQLLADLEEHLKVMNEFSLVYEQSLKTIKNNCDEKDSTRAKSQNGVNSPDFVSITNAAHYNKLIGLTLSTNCGNGSQTSCTTSVNKDDDELLETSLNI</sequence>
<dbReference type="EMBL" id="KB095905">
    <property type="protein sequence ID" value="ESO10068.1"/>
    <property type="molecule type" value="Genomic_DNA"/>
</dbReference>
<organism evidence="15 16">
    <name type="scientific">Helobdella robusta</name>
    <name type="common">Californian leech</name>
    <dbReference type="NCBI Taxonomy" id="6412"/>
    <lineage>
        <taxon>Eukaryota</taxon>
        <taxon>Metazoa</taxon>
        <taxon>Spiralia</taxon>
        <taxon>Lophotrochozoa</taxon>
        <taxon>Annelida</taxon>
        <taxon>Clitellata</taxon>
        <taxon>Hirudinea</taxon>
        <taxon>Rhynchobdellida</taxon>
        <taxon>Glossiphoniidae</taxon>
        <taxon>Helobdella</taxon>
    </lineage>
</organism>
<evidence type="ECO:0000256" key="10">
    <source>
        <dbReference type="ARBA" id="ARBA00022989"/>
    </source>
</evidence>
<reference evidence="16" key="1">
    <citation type="submission" date="2012-12" db="EMBL/GenBank/DDBJ databases">
        <authorList>
            <person name="Hellsten U."/>
            <person name="Grimwood J."/>
            <person name="Chapman J.A."/>
            <person name="Shapiro H."/>
            <person name="Aerts A."/>
            <person name="Otillar R.P."/>
            <person name="Terry A.Y."/>
            <person name="Boore J.L."/>
            <person name="Simakov O."/>
            <person name="Marletaz F."/>
            <person name="Cho S.-J."/>
            <person name="Edsinger-Gonzales E."/>
            <person name="Havlak P."/>
            <person name="Kuo D.-H."/>
            <person name="Larsson T."/>
            <person name="Lv J."/>
            <person name="Arendt D."/>
            <person name="Savage R."/>
            <person name="Osoegawa K."/>
            <person name="de Jong P."/>
            <person name="Lindberg D.R."/>
            <person name="Seaver E.C."/>
            <person name="Weisblat D.A."/>
            <person name="Putnam N.H."/>
            <person name="Grigoriev I.V."/>
            <person name="Rokhsar D.S."/>
        </authorList>
    </citation>
    <scope>NUCLEOTIDE SEQUENCE</scope>
</reference>
<dbReference type="InterPro" id="IPR049318">
    <property type="entry name" value="GCIP_C"/>
</dbReference>
<dbReference type="GO" id="GO:0005615">
    <property type="term" value="C:extracellular space"/>
    <property type="evidence" value="ECO:0007669"/>
    <property type="project" value="UniProtKB-ARBA"/>
</dbReference>
<keyword evidence="16" id="KW-1185">Reference proteome</keyword>
<dbReference type="InParanoid" id="T1EZY4"/>
<dbReference type="PANTHER" id="PTHR32510:SF3">
    <property type="entry name" value="TRANSMEMBRANE PROTEIN 98"/>
    <property type="match status" value="1"/>
</dbReference>
<dbReference type="InterPro" id="IPR029668">
    <property type="entry name" value="TMEM98"/>
</dbReference>
<dbReference type="PANTHER" id="PTHR32510">
    <property type="entry name" value="TRANSMEMBRANE PROTEIN 98"/>
    <property type="match status" value="1"/>
</dbReference>
<evidence type="ECO:0000256" key="1">
    <source>
        <dbReference type="ARBA" id="ARBA00004401"/>
    </source>
</evidence>
<evidence type="ECO:0000256" key="3">
    <source>
        <dbReference type="ARBA" id="ARBA00004648"/>
    </source>
</evidence>
<comment type="similarity">
    <text evidence="4">Belongs to the TMEM98 family.</text>
</comment>
<reference evidence="14 16" key="2">
    <citation type="journal article" date="2013" name="Nature">
        <title>Insights into bilaterian evolution from three spiralian genomes.</title>
        <authorList>
            <person name="Simakov O."/>
            <person name="Marletaz F."/>
            <person name="Cho S.J."/>
            <person name="Edsinger-Gonzales E."/>
            <person name="Havlak P."/>
            <person name="Hellsten U."/>
            <person name="Kuo D.H."/>
            <person name="Larsson T."/>
            <person name="Lv J."/>
            <person name="Arendt D."/>
            <person name="Savage R."/>
            <person name="Osoegawa K."/>
            <person name="de Jong P."/>
            <person name="Grimwood J."/>
            <person name="Chapman J.A."/>
            <person name="Shapiro H."/>
            <person name="Aerts A."/>
            <person name="Otillar R.P."/>
            <person name="Terry A.Y."/>
            <person name="Boore J.L."/>
            <person name="Grigoriev I.V."/>
            <person name="Lindberg D.R."/>
            <person name="Seaver E.C."/>
            <person name="Weisblat D.A."/>
            <person name="Putnam N.H."/>
            <person name="Rokhsar D.S."/>
        </authorList>
    </citation>
    <scope>NUCLEOTIDE SEQUENCE</scope>
</reference>
<evidence type="ECO:0000313" key="14">
    <source>
        <dbReference type="EMBL" id="ESO10068.1"/>
    </source>
</evidence>
<accession>T1EZY4</accession>
<gene>
    <name evidence="15" type="primary">20202134</name>
    <name evidence="14" type="ORF">HELRODRAFT_167916</name>
</gene>
<dbReference type="GO" id="GO:0005789">
    <property type="term" value="C:endoplasmic reticulum membrane"/>
    <property type="evidence" value="ECO:0007669"/>
    <property type="project" value="UniProtKB-SubCell"/>
</dbReference>
<dbReference type="eggNOG" id="ENOG502QT8U">
    <property type="taxonomic scope" value="Eukaryota"/>
</dbReference>
<dbReference type="GO" id="GO:0005783">
    <property type="term" value="C:endoplasmic reticulum"/>
    <property type="evidence" value="ECO:0000318"/>
    <property type="project" value="GO_Central"/>
</dbReference>
<feature type="transmembrane region" description="Helical" evidence="12">
    <location>
        <begin position="6"/>
        <end position="27"/>
    </location>
</feature>
<name>T1EZY4_HELRO</name>
<feature type="domain" description="Cyclin-D1-binding protein 1-like C-terminal" evidence="13">
    <location>
        <begin position="84"/>
        <end position="173"/>
    </location>
</feature>
<keyword evidence="9" id="KW-0256">Endoplasmic reticulum</keyword>
<evidence type="ECO:0000313" key="16">
    <source>
        <dbReference type="Proteomes" id="UP000015101"/>
    </source>
</evidence>
<evidence type="ECO:0000256" key="7">
    <source>
        <dbReference type="ARBA" id="ARBA00022525"/>
    </source>
</evidence>
<dbReference type="AlphaFoldDB" id="T1EZY4"/>
<proteinExistence type="inferred from homology"/>